<reference evidence="15" key="1">
    <citation type="submission" date="2020-05" db="EMBL/GenBank/DDBJ databases">
        <title>Phylogenomic resolution of chytrid fungi.</title>
        <authorList>
            <person name="Stajich J.E."/>
            <person name="Amses K."/>
            <person name="Simmons R."/>
            <person name="Seto K."/>
            <person name="Myers J."/>
            <person name="Bonds A."/>
            <person name="Quandt C.A."/>
            <person name="Barry K."/>
            <person name="Liu P."/>
            <person name="Grigoriev I."/>
            <person name="Longcore J.E."/>
            <person name="James T.Y."/>
        </authorList>
    </citation>
    <scope>NUCLEOTIDE SEQUENCE</scope>
    <source>
        <strain evidence="15">JEL0379</strain>
    </source>
</reference>
<evidence type="ECO:0000256" key="12">
    <source>
        <dbReference type="RuleBase" id="RU367136"/>
    </source>
</evidence>
<evidence type="ECO:0000313" key="16">
    <source>
        <dbReference type="Proteomes" id="UP001212152"/>
    </source>
</evidence>
<protein>
    <recommendedName>
        <fullName evidence="12">Alpha-1,3/1,6-mannosyltransferase ALG2</fullName>
        <ecNumber evidence="12">2.4.1.132</ecNumber>
        <ecNumber evidence="12">2.4.1.257</ecNumber>
    </recommendedName>
    <alternativeName>
        <fullName evidence="12">GDP-Man:Man(1)GlcNAc(2)-PP-Dol alpha-1,3-mannosyltransferase</fullName>
    </alternativeName>
</protein>
<dbReference type="GO" id="GO:0102704">
    <property type="term" value="F:GDP-Man:Man(2)GlcNAc(2)-PP-Dol alpha-1,6-mannosyltransferase activity"/>
    <property type="evidence" value="ECO:0007669"/>
    <property type="project" value="UniProtKB-UniRule"/>
</dbReference>
<comment type="pathway">
    <text evidence="3 12">Protein modification; protein glycosylation.</text>
</comment>
<dbReference type="GO" id="GO:0005789">
    <property type="term" value="C:endoplasmic reticulum membrane"/>
    <property type="evidence" value="ECO:0007669"/>
    <property type="project" value="UniProtKB-SubCell"/>
</dbReference>
<proteinExistence type="inferred from homology"/>
<evidence type="ECO:0000256" key="4">
    <source>
        <dbReference type="ARBA" id="ARBA00022676"/>
    </source>
</evidence>
<dbReference type="InterPro" id="IPR028098">
    <property type="entry name" value="Glyco_trans_4-like_N"/>
</dbReference>
<dbReference type="InterPro" id="IPR001296">
    <property type="entry name" value="Glyco_trans_1"/>
</dbReference>
<dbReference type="AlphaFoldDB" id="A0AAD5TEN4"/>
<dbReference type="GO" id="GO:0004378">
    <property type="term" value="F:GDP-Man:Man(1)GlcNAc(2)-PP-Dol alpha-1,3-mannosyltransferase activity"/>
    <property type="evidence" value="ECO:0007669"/>
    <property type="project" value="UniProtKB-UniRule"/>
</dbReference>
<dbReference type="EMBL" id="JADGJQ010000102">
    <property type="protein sequence ID" value="KAJ3169996.1"/>
    <property type="molecule type" value="Genomic_DNA"/>
</dbReference>
<dbReference type="EC" id="2.4.1.132" evidence="12"/>
<comment type="catalytic activity">
    <reaction evidence="10 12">
        <text>a beta-D-Man-(1-&gt;4)-beta-D-GlcNAc-(1-&gt;4)-alpha-D-GlcNAc-diphospho-di-trans,poly-cis-dolichol + GDP-alpha-D-mannose = an alpha-D-Man-(1-&gt;3)-beta-D-Man-(1-&gt;4)-beta-D-GlcNAc-(1-&gt;4)-alpha-D-GlcNAc-diphospho-di-trans,poly-cis-dolichol + GDP + H(+)</text>
        <dbReference type="Rhea" id="RHEA:29515"/>
        <dbReference type="Rhea" id="RHEA-COMP:19511"/>
        <dbReference type="Rhea" id="RHEA-COMP:19513"/>
        <dbReference type="ChEBI" id="CHEBI:15378"/>
        <dbReference type="ChEBI" id="CHEBI:57527"/>
        <dbReference type="ChEBI" id="CHEBI:58189"/>
        <dbReference type="ChEBI" id="CHEBI:58472"/>
        <dbReference type="ChEBI" id="CHEBI:132510"/>
        <dbReference type="EC" id="2.4.1.132"/>
    </reaction>
    <physiologicalReaction direction="left-to-right" evidence="10 12">
        <dbReference type="Rhea" id="RHEA:29516"/>
    </physiologicalReaction>
</comment>
<sequence>MPVPASAPKPKIAFVHPDLGIGGAERLVVDAAVGLQSRGHSIQVFTSHHDPSHCFEESRDGTLNVSVLGDWLPRDIAGKGHILFAILRGVVLALSLLISAQRFDVIIVDQLSASIPLLRFTNAKILFYCHFPDKLLTQRESLLKKLYRMPVDLLEEVTTRAADDIVVNSKFTAQIFERSFPSIKKLPEVLYPGIHVESYAQILDLTDPSVAFLVSSRQTIVSINRFERKKNLRLAIDAFSLLLKKNPSSAGRTRLVVAGGYDPRVVENKEHLQELDAIAKGLGLHTHIALNNNSSSAESATTVPPNTQVLFLPSFNIAQRTFLLMTAALLVYTPSNEHFGIVPVEAMYASLPVVAVNTGGPTETVVDAQTGYLRDAQPEQFAEAMAAVLADASKAKEQLGRAGKKRVEELFTSVAFIDKLEAIVERTLRSRNADAYEAWWRLCATVGGTAAAILLAVLALMLRA</sequence>
<dbReference type="Proteomes" id="UP001212152">
    <property type="component" value="Unassembled WGS sequence"/>
</dbReference>
<comment type="function">
    <text evidence="1 12">Mannosylates Man(2)GlcNAc(2)-dolichol diphosphate and Man(1)GlcNAc(2)-dolichol diphosphate to form Man(3)GlcNAc(2)-dolichol diphosphate.</text>
</comment>
<evidence type="ECO:0000256" key="9">
    <source>
        <dbReference type="ARBA" id="ARBA00023136"/>
    </source>
</evidence>
<evidence type="ECO:0000259" key="14">
    <source>
        <dbReference type="Pfam" id="PF13439"/>
    </source>
</evidence>
<gene>
    <name evidence="15" type="primary">ALG2</name>
    <name evidence="15" type="ORF">HDU87_000518</name>
</gene>
<dbReference type="Pfam" id="PF13439">
    <property type="entry name" value="Glyco_transf_4"/>
    <property type="match status" value="1"/>
</dbReference>
<comment type="similarity">
    <text evidence="12">Belongs to the glycosyltransferase group 1 family.</text>
</comment>
<comment type="caution">
    <text evidence="15">The sequence shown here is derived from an EMBL/GenBank/DDBJ whole genome shotgun (WGS) entry which is preliminary data.</text>
</comment>
<keyword evidence="9 12" id="KW-0472">Membrane</keyword>
<evidence type="ECO:0000256" key="1">
    <source>
        <dbReference type="ARBA" id="ARBA00003142"/>
    </source>
</evidence>
<dbReference type="CDD" id="cd03805">
    <property type="entry name" value="GT4_ALG2-like"/>
    <property type="match status" value="1"/>
</dbReference>
<keyword evidence="6 12" id="KW-0812">Transmembrane</keyword>
<feature type="transmembrane region" description="Helical" evidence="12">
    <location>
        <begin position="438"/>
        <end position="462"/>
    </location>
</feature>
<comment type="subcellular location">
    <subcellularLocation>
        <location evidence="2 12">Endoplasmic reticulum membrane</location>
    </subcellularLocation>
</comment>
<keyword evidence="8 12" id="KW-1133">Transmembrane helix</keyword>
<evidence type="ECO:0000256" key="10">
    <source>
        <dbReference type="ARBA" id="ARBA00045103"/>
    </source>
</evidence>
<evidence type="ECO:0000256" key="3">
    <source>
        <dbReference type="ARBA" id="ARBA00004922"/>
    </source>
</evidence>
<accession>A0AAD5TEN4</accession>
<dbReference type="SUPFAM" id="SSF53756">
    <property type="entry name" value="UDP-Glycosyltransferase/glycogen phosphorylase"/>
    <property type="match status" value="1"/>
</dbReference>
<evidence type="ECO:0000313" key="15">
    <source>
        <dbReference type="EMBL" id="KAJ3169996.1"/>
    </source>
</evidence>
<dbReference type="PANTHER" id="PTHR45918:SF1">
    <property type="entry name" value="ALPHA-1,3_1,6-MANNOSYLTRANSFERASE ALG2"/>
    <property type="match status" value="1"/>
</dbReference>
<evidence type="ECO:0000256" key="7">
    <source>
        <dbReference type="ARBA" id="ARBA00022824"/>
    </source>
</evidence>
<evidence type="ECO:0000256" key="5">
    <source>
        <dbReference type="ARBA" id="ARBA00022679"/>
    </source>
</evidence>
<evidence type="ECO:0000259" key="13">
    <source>
        <dbReference type="Pfam" id="PF00534"/>
    </source>
</evidence>
<dbReference type="Gene3D" id="3.40.50.2000">
    <property type="entry name" value="Glycogen Phosphorylase B"/>
    <property type="match status" value="2"/>
</dbReference>
<evidence type="ECO:0000256" key="11">
    <source>
        <dbReference type="ARBA" id="ARBA00045104"/>
    </source>
</evidence>
<evidence type="ECO:0000256" key="6">
    <source>
        <dbReference type="ARBA" id="ARBA00022692"/>
    </source>
</evidence>
<comment type="catalytic activity">
    <reaction evidence="11 12">
        <text>an alpha-D-Man-(1-&gt;3)-beta-D-Man-(1-&gt;4)-beta-D-GlcNAc-(1-&gt;4)-alpha-D-GlcNAc-diphospho-di-trans,poly-cis-dolichol + GDP-alpha-D-mannose = an alpha-D-Man-(1-&gt;3)-[alpha-D-Man-(1-&gt;6)]-beta-D-Man-(1-&gt;4)-beta-D-GlcNAc-(1-&gt;4)-alpha-D-GlcNAc-diphospho-di-trans,poly-cis-dolichol + GDP + H(+)</text>
        <dbReference type="Rhea" id="RHEA:29519"/>
        <dbReference type="Rhea" id="RHEA-COMP:19513"/>
        <dbReference type="Rhea" id="RHEA-COMP:19515"/>
        <dbReference type="ChEBI" id="CHEBI:15378"/>
        <dbReference type="ChEBI" id="CHEBI:57527"/>
        <dbReference type="ChEBI" id="CHEBI:58189"/>
        <dbReference type="ChEBI" id="CHEBI:132510"/>
        <dbReference type="ChEBI" id="CHEBI:132511"/>
        <dbReference type="EC" id="2.4.1.257"/>
    </reaction>
    <physiologicalReaction direction="left-to-right" evidence="11 12">
        <dbReference type="Rhea" id="RHEA:29520"/>
    </physiologicalReaction>
</comment>
<name>A0AAD5TEN4_9FUNG</name>
<feature type="domain" description="Glycosyltransferase subfamily 4-like N-terminal" evidence="14">
    <location>
        <begin position="21"/>
        <end position="197"/>
    </location>
</feature>
<feature type="domain" description="Glycosyl transferase family 1" evidence="13">
    <location>
        <begin position="216"/>
        <end position="406"/>
    </location>
</feature>
<dbReference type="EC" id="2.4.1.257" evidence="12"/>
<dbReference type="Pfam" id="PF00534">
    <property type="entry name" value="Glycos_transf_1"/>
    <property type="match status" value="1"/>
</dbReference>
<dbReference type="PANTHER" id="PTHR45918">
    <property type="entry name" value="ALPHA-1,3/1,6-MANNOSYLTRANSFERASE ALG2"/>
    <property type="match status" value="1"/>
</dbReference>
<organism evidence="15 16">
    <name type="scientific">Geranomyces variabilis</name>
    <dbReference type="NCBI Taxonomy" id="109894"/>
    <lineage>
        <taxon>Eukaryota</taxon>
        <taxon>Fungi</taxon>
        <taxon>Fungi incertae sedis</taxon>
        <taxon>Chytridiomycota</taxon>
        <taxon>Chytridiomycota incertae sedis</taxon>
        <taxon>Chytridiomycetes</taxon>
        <taxon>Spizellomycetales</taxon>
        <taxon>Powellomycetaceae</taxon>
        <taxon>Geranomyces</taxon>
    </lineage>
</organism>
<evidence type="ECO:0000256" key="8">
    <source>
        <dbReference type="ARBA" id="ARBA00022989"/>
    </source>
</evidence>
<keyword evidence="5 12" id="KW-0808">Transferase</keyword>
<keyword evidence="7 12" id="KW-0256">Endoplasmic reticulum</keyword>
<keyword evidence="4 12" id="KW-0328">Glycosyltransferase</keyword>
<dbReference type="InterPro" id="IPR027054">
    <property type="entry name" value="ALG2"/>
</dbReference>
<evidence type="ECO:0000256" key="2">
    <source>
        <dbReference type="ARBA" id="ARBA00004586"/>
    </source>
</evidence>
<keyword evidence="16" id="KW-1185">Reference proteome</keyword>